<reference evidence="1 2" key="1">
    <citation type="submission" date="2024-10" db="EMBL/GenBank/DDBJ databases">
        <title>The Natural Products Discovery Center: Release of the First 8490 Sequenced Strains for Exploring Actinobacteria Biosynthetic Diversity.</title>
        <authorList>
            <person name="Kalkreuter E."/>
            <person name="Kautsar S.A."/>
            <person name="Yang D."/>
            <person name="Bader C.D."/>
            <person name="Teijaro C.N."/>
            <person name="Fluegel L."/>
            <person name="Davis C.M."/>
            <person name="Simpson J.R."/>
            <person name="Lauterbach L."/>
            <person name="Steele A.D."/>
            <person name="Gui C."/>
            <person name="Meng S."/>
            <person name="Li G."/>
            <person name="Viehrig K."/>
            <person name="Ye F."/>
            <person name="Su P."/>
            <person name="Kiefer A.F."/>
            <person name="Nichols A."/>
            <person name="Cepeda A.J."/>
            <person name="Yan W."/>
            <person name="Fan B."/>
            <person name="Jiang Y."/>
            <person name="Adhikari A."/>
            <person name="Zheng C.-J."/>
            <person name="Schuster L."/>
            <person name="Cowan T.M."/>
            <person name="Smanski M.J."/>
            <person name="Chevrette M.G."/>
            <person name="De Carvalho L.P.S."/>
            <person name="Shen B."/>
        </authorList>
    </citation>
    <scope>NUCLEOTIDE SEQUENCE [LARGE SCALE GENOMIC DNA]</scope>
    <source>
        <strain evidence="1 2">NPDC050545</strain>
    </source>
</reference>
<comment type="caution">
    <text evidence="1">The sequence shown here is derived from an EMBL/GenBank/DDBJ whole genome shotgun (WGS) entry which is preliminary data.</text>
</comment>
<protein>
    <submittedName>
        <fullName evidence="1">Uncharacterized protein</fullName>
    </submittedName>
</protein>
<sequence>MADLFAVIRGTIRNAIDDVQPLLDQHGYRVTPSPQRFDTAEDVLTFARTHTDESPY</sequence>
<dbReference type="Proteomes" id="UP001612741">
    <property type="component" value="Unassembled WGS sequence"/>
</dbReference>
<dbReference type="EMBL" id="JBITGY010000006">
    <property type="protein sequence ID" value="MFI6500339.1"/>
    <property type="molecule type" value="Genomic_DNA"/>
</dbReference>
<keyword evidence="2" id="KW-1185">Reference proteome</keyword>
<dbReference type="RefSeq" id="WP_397084181.1">
    <property type="nucleotide sequence ID" value="NZ_JBITGY010000006.1"/>
</dbReference>
<proteinExistence type="predicted"/>
<evidence type="ECO:0000313" key="2">
    <source>
        <dbReference type="Proteomes" id="UP001612741"/>
    </source>
</evidence>
<organism evidence="1 2">
    <name type="scientific">Nonomuraea typhae</name>
    <dbReference type="NCBI Taxonomy" id="2603600"/>
    <lineage>
        <taxon>Bacteria</taxon>
        <taxon>Bacillati</taxon>
        <taxon>Actinomycetota</taxon>
        <taxon>Actinomycetes</taxon>
        <taxon>Streptosporangiales</taxon>
        <taxon>Streptosporangiaceae</taxon>
        <taxon>Nonomuraea</taxon>
    </lineage>
</organism>
<gene>
    <name evidence="1" type="ORF">ACIBG2_23370</name>
</gene>
<name>A0ABW7YYJ0_9ACTN</name>
<accession>A0ABW7YYJ0</accession>
<evidence type="ECO:0000313" key="1">
    <source>
        <dbReference type="EMBL" id="MFI6500339.1"/>
    </source>
</evidence>